<dbReference type="EMBL" id="VTOX01000015">
    <property type="protein sequence ID" value="NKE69067.1"/>
    <property type="molecule type" value="Genomic_DNA"/>
</dbReference>
<dbReference type="PANTHER" id="PTHR42928:SF5">
    <property type="entry name" value="BLR1237 PROTEIN"/>
    <property type="match status" value="1"/>
</dbReference>
<reference evidence="3 4" key="1">
    <citation type="journal article" date="2020" name="Nature">
        <title>Bacterial chemolithoautotrophy via manganese oxidation.</title>
        <authorList>
            <person name="Yu H."/>
            <person name="Leadbetter J.R."/>
        </authorList>
    </citation>
    <scope>NUCLEOTIDE SEQUENCE [LARGE SCALE GENOMIC DNA]</scope>
    <source>
        <strain evidence="3 4">RBP-1</strain>
    </source>
</reference>
<evidence type="ECO:0000313" key="3">
    <source>
        <dbReference type="EMBL" id="NKE69067.1"/>
    </source>
</evidence>
<gene>
    <name evidence="3" type="ORF">RAMLITH_24955</name>
</gene>
<sequence>MNLKTFGARALLACAIALPLAATAQNYPTKPVSLVVPYPAGGATDVIARMVADKLTQSWGHPVVVANKPGAGTLIAAEFVARAPGDGYTLYMTTAAHTIGASLYKKVPFDPVKDFTPITLTSTIPLVLVTNPSLPVKSLSDLIAKAKSDPGMSFASTGNGTPQHLTMELFKAQNKLTLTHVPYKGDSPMITDLIGGQVPMAFVTLSAALPHIKAGKLKAIALAHSKRVEAISSVPTFAEAGMPGFVAATWFGLFGPGTMSPELTNRIYRDVAKIVAVPEFTAKLKDMGGDVDNSTPQAFQAHIQAELKRWAEAVRLSGAQVD</sequence>
<dbReference type="Gene3D" id="3.40.190.150">
    <property type="entry name" value="Bordetella uptake gene, domain 1"/>
    <property type="match status" value="1"/>
</dbReference>
<comment type="similarity">
    <text evidence="1">Belongs to the UPF0065 (bug) family.</text>
</comment>
<accession>A0A7X6DKY3</accession>
<evidence type="ECO:0000313" key="4">
    <source>
        <dbReference type="Proteomes" id="UP000521868"/>
    </source>
</evidence>
<dbReference type="Proteomes" id="UP000521868">
    <property type="component" value="Unassembled WGS sequence"/>
</dbReference>
<organism evidence="3 4">
    <name type="scientific">Ramlibacter lithotrophicus</name>
    <dbReference type="NCBI Taxonomy" id="2606681"/>
    <lineage>
        <taxon>Bacteria</taxon>
        <taxon>Pseudomonadati</taxon>
        <taxon>Pseudomonadota</taxon>
        <taxon>Betaproteobacteria</taxon>
        <taxon>Burkholderiales</taxon>
        <taxon>Comamonadaceae</taxon>
        <taxon>Ramlibacter</taxon>
    </lineage>
</organism>
<evidence type="ECO:0000256" key="2">
    <source>
        <dbReference type="SAM" id="SignalP"/>
    </source>
</evidence>
<keyword evidence="4" id="KW-1185">Reference proteome</keyword>
<dbReference type="SUPFAM" id="SSF53850">
    <property type="entry name" value="Periplasmic binding protein-like II"/>
    <property type="match status" value="1"/>
</dbReference>
<feature type="chain" id="PRO_5030870258" evidence="2">
    <location>
        <begin position="25"/>
        <end position="322"/>
    </location>
</feature>
<evidence type="ECO:0000256" key="1">
    <source>
        <dbReference type="ARBA" id="ARBA00006987"/>
    </source>
</evidence>
<dbReference type="CDD" id="cd13578">
    <property type="entry name" value="PBP2_Bug27"/>
    <property type="match status" value="1"/>
</dbReference>
<proteinExistence type="inferred from homology"/>
<dbReference type="PIRSF" id="PIRSF017082">
    <property type="entry name" value="YflP"/>
    <property type="match status" value="1"/>
</dbReference>
<dbReference type="InterPro" id="IPR005064">
    <property type="entry name" value="BUG"/>
</dbReference>
<feature type="signal peptide" evidence="2">
    <location>
        <begin position="1"/>
        <end position="24"/>
    </location>
</feature>
<comment type="caution">
    <text evidence="3">The sequence shown here is derived from an EMBL/GenBank/DDBJ whole genome shotgun (WGS) entry which is preliminary data.</text>
</comment>
<dbReference type="PANTHER" id="PTHR42928">
    <property type="entry name" value="TRICARBOXYLATE-BINDING PROTEIN"/>
    <property type="match status" value="1"/>
</dbReference>
<name>A0A7X6DKY3_9BURK</name>
<dbReference type="RefSeq" id="WP_168110206.1">
    <property type="nucleotide sequence ID" value="NZ_VTOX01000015.1"/>
</dbReference>
<dbReference type="InterPro" id="IPR042100">
    <property type="entry name" value="Bug_dom1"/>
</dbReference>
<dbReference type="Gene3D" id="3.40.190.10">
    <property type="entry name" value="Periplasmic binding protein-like II"/>
    <property type="match status" value="1"/>
</dbReference>
<dbReference type="Pfam" id="PF03401">
    <property type="entry name" value="TctC"/>
    <property type="match status" value="1"/>
</dbReference>
<dbReference type="AlphaFoldDB" id="A0A7X6DKY3"/>
<protein>
    <submittedName>
        <fullName evidence="3">Tripartite tricarboxylate transporter substrate binding protein</fullName>
    </submittedName>
</protein>
<keyword evidence="2" id="KW-0732">Signal</keyword>